<dbReference type="Proteomes" id="UP000029518">
    <property type="component" value="Chromosome"/>
</dbReference>
<accession>A0A089LAT4</accession>
<organism evidence="4 5">
    <name type="scientific">Paenibacillus borealis</name>
    <dbReference type="NCBI Taxonomy" id="160799"/>
    <lineage>
        <taxon>Bacteria</taxon>
        <taxon>Bacillati</taxon>
        <taxon>Bacillota</taxon>
        <taxon>Bacilli</taxon>
        <taxon>Bacillales</taxon>
        <taxon>Paenibacillaceae</taxon>
        <taxon>Paenibacillus</taxon>
    </lineage>
</organism>
<comment type="similarity">
    <text evidence="1">Belongs to the isochorismatase family.</text>
</comment>
<feature type="domain" description="Isochorismatase-like" evidence="3">
    <location>
        <begin position="8"/>
        <end position="182"/>
    </location>
</feature>
<dbReference type="Pfam" id="PF00857">
    <property type="entry name" value="Isochorismatase"/>
    <property type="match status" value="1"/>
</dbReference>
<dbReference type="PANTHER" id="PTHR43540">
    <property type="entry name" value="PEROXYUREIDOACRYLATE/UREIDOACRYLATE AMIDOHYDROLASE-RELATED"/>
    <property type="match status" value="1"/>
</dbReference>
<dbReference type="EMBL" id="CP009285">
    <property type="protein sequence ID" value="AIQ58621.1"/>
    <property type="molecule type" value="Genomic_DNA"/>
</dbReference>
<dbReference type="InterPro" id="IPR000868">
    <property type="entry name" value="Isochorismatase-like_dom"/>
</dbReference>
<keyword evidence="2" id="KW-0378">Hydrolase</keyword>
<proteinExistence type="inferred from homology"/>
<gene>
    <name evidence="4" type="ORF">PBOR_17980</name>
</gene>
<evidence type="ECO:0000313" key="5">
    <source>
        <dbReference type="Proteomes" id="UP000029518"/>
    </source>
</evidence>
<evidence type="ECO:0000256" key="1">
    <source>
        <dbReference type="ARBA" id="ARBA00006336"/>
    </source>
</evidence>
<dbReference type="InterPro" id="IPR050272">
    <property type="entry name" value="Isochorismatase-like_hydrls"/>
</dbReference>
<reference evidence="4" key="1">
    <citation type="submission" date="2014-08" db="EMBL/GenBank/DDBJ databases">
        <title>Comparative genomics of the Paenibacillus odorifer group.</title>
        <authorList>
            <person name="den Bakker H.C."/>
            <person name="Tsai Y.-C.Y.-C."/>
            <person name="Martin N."/>
            <person name="Korlach J."/>
            <person name="Wiedmann M."/>
        </authorList>
    </citation>
    <scope>NUCLEOTIDE SEQUENCE [LARGE SCALE GENOMIC DNA]</scope>
    <source>
        <strain evidence="4">DSM 13188</strain>
    </source>
</reference>
<dbReference type="SUPFAM" id="SSF52499">
    <property type="entry name" value="Isochorismatase-like hydrolases"/>
    <property type="match status" value="1"/>
</dbReference>
<name>A0A089LAT4_PAEBO</name>
<dbReference type="RefSeq" id="WP_281191749.1">
    <property type="nucleotide sequence ID" value="NZ_CP009285.1"/>
</dbReference>
<dbReference type="CDD" id="cd00431">
    <property type="entry name" value="cysteine_hydrolases"/>
    <property type="match status" value="1"/>
</dbReference>
<dbReference type="InterPro" id="IPR036380">
    <property type="entry name" value="Isochorismatase-like_sf"/>
</dbReference>
<evidence type="ECO:0000259" key="3">
    <source>
        <dbReference type="Pfam" id="PF00857"/>
    </source>
</evidence>
<dbReference type="AlphaFoldDB" id="A0A089LAT4"/>
<dbReference type="KEGG" id="pbd:PBOR_17980"/>
<dbReference type="HOGENOM" id="CLU_068979_8_2_9"/>
<evidence type="ECO:0000256" key="2">
    <source>
        <dbReference type="ARBA" id="ARBA00022801"/>
    </source>
</evidence>
<evidence type="ECO:0000313" key="4">
    <source>
        <dbReference type="EMBL" id="AIQ58621.1"/>
    </source>
</evidence>
<keyword evidence="5" id="KW-1185">Reference proteome</keyword>
<sequence>MTKEQNQSALLVMDMQNAIVSRYVSEEGALLPFQTAIMTAREHGIPVIYVGVAMREGIQISPLNKMFGRMPANSGITAEHPSMQIHASLSPLPDEPFVGKYRVSAFSGSDLENLLRSRGIDRLILSGIATSGVVLSTLREAADKDYGLTVLSDACIDSDPEVHRVLTGKVFPAQADVLTVEDWANSLTQE</sequence>
<dbReference type="GO" id="GO:0016787">
    <property type="term" value="F:hydrolase activity"/>
    <property type="evidence" value="ECO:0007669"/>
    <property type="project" value="UniProtKB-KW"/>
</dbReference>
<dbReference type="Gene3D" id="3.40.50.850">
    <property type="entry name" value="Isochorismatase-like"/>
    <property type="match status" value="1"/>
</dbReference>
<protein>
    <submittedName>
        <fullName evidence="4">Isochorismatase</fullName>
    </submittedName>
</protein>